<organism evidence="1 2">
    <name type="scientific">Characodon lateralis</name>
    <dbReference type="NCBI Taxonomy" id="208331"/>
    <lineage>
        <taxon>Eukaryota</taxon>
        <taxon>Metazoa</taxon>
        <taxon>Chordata</taxon>
        <taxon>Craniata</taxon>
        <taxon>Vertebrata</taxon>
        <taxon>Euteleostomi</taxon>
        <taxon>Actinopterygii</taxon>
        <taxon>Neopterygii</taxon>
        <taxon>Teleostei</taxon>
        <taxon>Neoteleostei</taxon>
        <taxon>Acanthomorphata</taxon>
        <taxon>Ovalentaria</taxon>
        <taxon>Atherinomorphae</taxon>
        <taxon>Cyprinodontiformes</taxon>
        <taxon>Goodeidae</taxon>
        <taxon>Characodon</taxon>
    </lineage>
</organism>
<name>A0ABU7EUK9_9TELE</name>
<protein>
    <submittedName>
        <fullName evidence="1">Uncharacterized protein</fullName>
    </submittedName>
</protein>
<dbReference type="EMBL" id="JAHUTJ010067012">
    <property type="protein sequence ID" value="MED6290810.1"/>
    <property type="molecule type" value="Genomic_DNA"/>
</dbReference>
<evidence type="ECO:0000313" key="1">
    <source>
        <dbReference type="EMBL" id="MED6290810.1"/>
    </source>
</evidence>
<sequence>MSAAVLSKTATPAQVCSCTDVSIRPSGLWSSLNRPDLYRDPLRFGSVNYSASVPLIPLAQIETDSSVLWLSEKREPACLKLPSISDRKFCTVLDWTMQTERNRRGFKQHFVERQHLKLSDLKTEAENAGSALGGIRKDGGFRNPYGGPLIWWSLAVGPEELKGAEVRLLEKTFPDRMEVEDPEQQSFLWKFATSPAFVETSRLGTYRFTFPLQEVLTAYRDQFCLGAQPIMRMYRTVLYSQEVMHVVLVHSPTSEKEYTQYPLLSDRPDAVCVYREGHFIWRPEAMCGTHWYELIYRHKTRQLEAWSASSPPFYVWDHVAVALHVGQNQ</sequence>
<accession>A0ABU7EUK9</accession>
<proteinExistence type="predicted"/>
<dbReference type="Proteomes" id="UP001352852">
    <property type="component" value="Unassembled WGS sequence"/>
</dbReference>
<gene>
    <name evidence="1" type="ORF">CHARACLAT_017213</name>
</gene>
<comment type="caution">
    <text evidence="1">The sequence shown here is derived from an EMBL/GenBank/DDBJ whole genome shotgun (WGS) entry which is preliminary data.</text>
</comment>
<evidence type="ECO:0000313" key="2">
    <source>
        <dbReference type="Proteomes" id="UP001352852"/>
    </source>
</evidence>
<reference evidence="1 2" key="1">
    <citation type="submission" date="2021-06" db="EMBL/GenBank/DDBJ databases">
        <authorList>
            <person name="Palmer J.M."/>
        </authorList>
    </citation>
    <scope>NUCLEOTIDE SEQUENCE [LARGE SCALE GENOMIC DNA]</scope>
    <source>
        <strain evidence="1 2">CL_MEX2019</strain>
        <tissue evidence="1">Muscle</tissue>
    </source>
</reference>
<feature type="non-terminal residue" evidence="1">
    <location>
        <position position="329"/>
    </location>
</feature>
<keyword evidence="2" id="KW-1185">Reference proteome</keyword>